<dbReference type="PANTHER" id="PTHR43752:SF2">
    <property type="entry name" value="BNR_ASP-BOX REPEAT FAMILY PROTEIN"/>
    <property type="match status" value="1"/>
</dbReference>
<dbReference type="EMBL" id="QNRR01000002">
    <property type="protein sequence ID" value="RBP46070.1"/>
    <property type="molecule type" value="Genomic_DNA"/>
</dbReference>
<keyword evidence="3" id="KW-1185">Reference proteome</keyword>
<dbReference type="AlphaFoldDB" id="A0A366HQY0"/>
<protein>
    <submittedName>
        <fullName evidence="2">Putative neuraminidase</fullName>
    </submittedName>
</protein>
<dbReference type="Gene3D" id="2.120.10.10">
    <property type="match status" value="1"/>
</dbReference>
<gene>
    <name evidence="2" type="ORF">DES53_102456</name>
</gene>
<dbReference type="OrthoDB" id="41724at2"/>
<dbReference type="Pfam" id="PF13088">
    <property type="entry name" value="BNR_2"/>
    <property type="match status" value="1"/>
</dbReference>
<evidence type="ECO:0000313" key="3">
    <source>
        <dbReference type="Proteomes" id="UP000253426"/>
    </source>
</evidence>
<sequence>MNRLLLTLAIGTLQCSLQGAEPAVLKQEYIYDTGPYPQIHATTIVETPTGLVSAWFGGTHEKNPDVCIWVSRLVEGKWTESVETANGVQPDGTRHPTWNPVLFQPKDGPLMLFYKVGPNPEQWWGELKTSMDGGKTWSAARKLPEGILGPIKNKPVQLPNGDILSPTSNETHEKPSKWSVHFERSSDLGKTWQKIGPVHDGVTIQAIQPSILSLGNDTLLALGRSRQDRVFEVRSTDGGKTWGEMTLGTLPNNNSGTDAVTLKDGTHLIIYNHIGGTPGKWGGKRTPLNLAASKDARNWDAALVLESEPGEYSYPAIIQTSDGLVHITYTWKRQKVKHVVVDPAKLMLKPIINGEWPK</sequence>
<accession>A0A366HQY0</accession>
<dbReference type="CDD" id="cd15482">
    <property type="entry name" value="Sialidase_non-viral"/>
    <property type="match status" value="1"/>
</dbReference>
<feature type="domain" description="Sialidase" evidence="1">
    <location>
        <begin position="51"/>
        <end position="327"/>
    </location>
</feature>
<dbReference type="Proteomes" id="UP000253426">
    <property type="component" value="Unassembled WGS sequence"/>
</dbReference>
<organism evidence="2 3">
    <name type="scientific">Roseimicrobium gellanilyticum</name>
    <dbReference type="NCBI Taxonomy" id="748857"/>
    <lineage>
        <taxon>Bacteria</taxon>
        <taxon>Pseudomonadati</taxon>
        <taxon>Verrucomicrobiota</taxon>
        <taxon>Verrucomicrobiia</taxon>
        <taxon>Verrucomicrobiales</taxon>
        <taxon>Verrucomicrobiaceae</taxon>
        <taxon>Roseimicrobium</taxon>
    </lineage>
</organism>
<dbReference type="RefSeq" id="WP_113957613.1">
    <property type="nucleotide sequence ID" value="NZ_QNRR01000002.1"/>
</dbReference>
<dbReference type="InterPro" id="IPR036278">
    <property type="entry name" value="Sialidase_sf"/>
</dbReference>
<evidence type="ECO:0000259" key="1">
    <source>
        <dbReference type="Pfam" id="PF13088"/>
    </source>
</evidence>
<name>A0A366HQY0_9BACT</name>
<reference evidence="2 3" key="1">
    <citation type="submission" date="2018-06" db="EMBL/GenBank/DDBJ databases">
        <title>Genomic Encyclopedia of Type Strains, Phase IV (KMG-IV): sequencing the most valuable type-strain genomes for metagenomic binning, comparative biology and taxonomic classification.</title>
        <authorList>
            <person name="Goeker M."/>
        </authorList>
    </citation>
    <scope>NUCLEOTIDE SEQUENCE [LARGE SCALE GENOMIC DNA]</scope>
    <source>
        <strain evidence="2 3">DSM 25532</strain>
    </source>
</reference>
<comment type="caution">
    <text evidence="2">The sequence shown here is derived from an EMBL/GenBank/DDBJ whole genome shotgun (WGS) entry which is preliminary data.</text>
</comment>
<evidence type="ECO:0000313" key="2">
    <source>
        <dbReference type="EMBL" id="RBP46070.1"/>
    </source>
</evidence>
<dbReference type="PANTHER" id="PTHR43752">
    <property type="entry name" value="BNR/ASP-BOX REPEAT FAMILY PROTEIN"/>
    <property type="match status" value="1"/>
</dbReference>
<dbReference type="InterPro" id="IPR011040">
    <property type="entry name" value="Sialidase"/>
</dbReference>
<dbReference type="SUPFAM" id="SSF50939">
    <property type="entry name" value="Sialidases"/>
    <property type="match status" value="1"/>
</dbReference>
<proteinExistence type="predicted"/>